<gene>
    <name evidence="3" type="ORF">HAX54_006998</name>
</gene>
<name>A0ABS8RVF6_DATST</name>
<comment type="caution">
    <text evidence="3">The sequence shown here is derived from an EMBL/GenBank/DDBJ whole genome shotgun (WGS) entry which is preliminary data.</text>
</comment>
<sequence length="269" mass="30001">MKVYPYHITRSSSSGFAEGRSSSGVELLRLNKRRRRDAAATVTGTVMGEEEEDEVAGRWPEFSRNSKRRGQRERGGSLSGCGGVGLFNDSLIISVMVNRGGKLRGLPLGQHIATRTIRGMPRVSAQAMVQPKQVSKSKLVLHPKPKWRCLVKFRVDKPLTNAHLNVEAAQDPPTLKGLGWRDHLTKMLSCIVAVRILQFGQVIRGIYIIVIKICLVNGLGTTFYFNAFDFYLPNMVRILVGWLILCFEPPSVKHRTYKPIGDSTRSVAL</sequence>
<keyword evidence="2" id="KW-0472">Membrane</keyword>
<proteinExistence type="predicted"/>
<evidence type="ECO:0000256" key="1">
    <source>
        <dbReference type="SAM" id="MobiDB-lite"/>
    </source>
</evidence>
<feature type="transmembrane region" description="Helical" evidence="2">
    <location>
        <begin position="205"/>
        <end position="225"/>
    </location>
</feature>
<evidence type="ECO:0000313" key="3">
    <source>
        <dbReference type="EMBL" id="MCD7450538.1"/>
    </source>
</evidence>
<evidence type="ECO:0000313" key="4">
    <source>
        <dbReference type="Proteomes" id="UP000823775"/>
    </source>
</evidence>
<keyword evidence="2" id="KW-1133">Transmembrane helix</keyword>
<feature type="region of interest" description="Disordered" evidence="1">
    <location>
        <begin position="49"/>
        <end position="79"/>
    </location>
</feature>
<protein>
    <submittedName>
        <fullName evidence="3">Uncharacterized protein</fullName>
    </submittedName>
</protein>
<reference evidence="3 4" key="1">
    <citation type="journal article" date="2021" name="BMC Genomics">
        <title>Datura genome reveals duplications of psychoactive alkaloid biosynthetic genes and high mutation rate following tissue culture.</title>
        <authorList>
            <person name="Rajewski A."/>
            <person name="Carter-House D."/>
            <person name="Stajich J."/>
            <person name="Litt A."/>
        </authorList>
    </citation>
    <scope>NUCLEOTIDE SEQUENCE [LARGE SCALE GENOMIC DNA]</scope>
    <source>
        <strain evidence="3">AR-01</strain>
    </source>
</reference>
<evidence type="ECO:0000256" key="2">
    <source>
        <dbReference type="SAM" id="Phobius"/>
    </source>
</evidence>
<keyword evidence="2" id="KW-0812">Transmembrane</keyword>
<organism evidence="3 4">
    <name type="scientific">Datura stramonium</name>
    <name type="common">Jimsonweed</name>
    <name type="synonym">Common thornapple</name>
    <dbReference type="NCBI Taxonomy" id="4076"/>
    <lineage>
        <taxon>Eukaryota</taxon>
        <taxon>Viridiplantae</taxon>
        <taxon>Streptophyta</taxon>
        <taxon>Embryophyta</taxon>
        <taxon>Tracheophyta</taxon>
        <taxon>Spermatophyta</taxon>
        <taxon>Magnoliopsida</taxon>
        <taxon>eudicotyledons</taxon>
        <taxon>Gunneridae</taxon>
        <taxon>Pentapetalae</taxon>
        <taxon>asterids</taxon>
        <taxon>lamiids</taxon>
        <taxon>Solanales</taxon>
        <taxon>Solanaceae</taxon>
        <taxon>Solanoideae</taxon>
        <taxon>Datureae</taxon>
        <taxon>Datura</taxon>
    </lineage>
</organism>
<dbReference type="Proteomes" id="UP000823775">
    <property type="component" value="Unassembled WGS sequence"/>
</dbReference>
<accession>A0ABS8RVF6</accession>
<keyword evidence="4" id="KW-1185">Reference proteome</keyword>
<dbReference type="EMBL" id="JACEIK010000136">
    <property type="protein sequence ID" value="MCD7450538.1"/>
    <property type="molecule type" value="Genomic_DNA"/>
</dbReference>